<sequence length="923" mass="104705">MDVRKTCILLLLISGMAIELYAQQPQRVSGQIWSMAADAKEKESLPYASVLVINEKDSTLVKGTTSNANGKFSLRYPAYKDKRYLLKVSYTGMQPVFHKLTENVPDIHLENIVLKEGIELDEVTVTAQVREIEQIGDTTIINASAYKTPEGSYLEDLVKRIPGLEYNSKDKTLVYNGLPITEINVNGEAFFSGNNSLALENLPVELINKIKVYDKKSDLEKTTGVSSGKENYVLDLQTKKEFNSTLLASGKAGLGNYNKKDLELLGNYFKKGGENLSLIVRSGNRNMTTSYKDNIQDNIALNFVKRFGRNLTINGNTTYNHNNNGNKSAGYYEQYLSTGNKYQYSAGESTNRNHTINSMLALRWQINEKTFVSFSGNLNSGRGNNTNNNRQAAFDENPNLETSDPFGNIGNIPDDMRLNDITMNSLSTDKRLQYTFNANITRQINRKGSSLSLMAQYSDSKGKNESFTISSTTYYRLENSLGNDSVLYRNQYQRSPNGNRNQNIGLIFTHPFTKKVQMQLSYNLNYSKQQSDRNTYNLSGLTDETTDPPGYLPPQYETGYTDSLSNRSHSHTLGHEVSFHINYSTRVWNIVTGLSIQPEQRSLDQKTELRQADTTMYSVGFRPTFTILWKKGKSLIRLNYRGDTRQPSLPDLLSLTDNSDPLNITRGNPDLKPSYSQSVRLEAQNIRKGIFATLNWQNEVNSQTRTITYNRQTGGRESYPVNINGNWNIHGTLRYQKRIRSFNISAVGGGSFIQNVGLINEGESEQPDHSTTHNTGLSANLRLGYFPKWGSIDLNGNWRFQHSSNSLRQTNTYTRNYSLGFNAYADLPGNIQLKTDATYTFRNGTNIRKGEDDQIVWNTGITWRFLKKKQAELSVYWADMLNQKKNYSRSTTSNGFSEHHTQQIGSYFIISMKYRFNRPLHKQ</sequence>
<dbReference type="PATRIC" id="fig|817.53.peg.638"/>
<feature type="signal peptide" evidence="1">
    <location>
        <begin position="1"/>
        <end position="22"/>
    </location>
</feature>
<protein>
    <submittedName>
        <fullName evidence="3">Phage tail protein</fullName>
    </submittedName>
</protein>
<feature type="domain" description="Outer membrane protein beta-barrel" evidence="2">
    <location>
        <begin position="443"/>
        <end position="741"/>
    </location>
</feature>
<feature type="chain" id="PRO_5044366729" evidence="1">
    <location>
        <begin position="23"/>
        <end position="923"/>
    </location>
</feature>
<evidence type="ECO:0000259" key="2">
    <source>
        <dbReference type="Pfam" id="PF14905"/>
    </source>
</evidence>
<reference evidence="3" key="1">
    <citation type="book" date="2014" name="THE 24TH EUROPEAN CONGRESS OF CLINICAL MICROBIOLOGY AND INFECTIOUS DISEASES" publisher="ECCMID 2014" city="Barcelona, Spain">
        <title>Identification of resistance genes in three multidrug-resistant Bacteroides fragilis isolates by whole genome sequencing.</title>
        <editorList>
            <person name="Unknown"/>
            <person name="A."/>
        </editorList>
        <authorList>
            <person name="Sydenham T.V."/>
            <person name="Hasman H."/>
            <person name="Wang M."/>
            <person name="Soki J."/>
            <person name="Nagy E."/>
            <person name="Justesen U.S."/>
        </authorList>
    </citation>
    <scope>NUCLEOTIDE SEQUENCE</scope>
    <source>
        <strain evidence="3">DCMOUH0018B</strain>
    </source>
</reference>
<organism evidence="3">
    <name type="scientific">Bacteroides fragilis</name>
    <dbReference type="NCBI Taxonomy" id="817"/>
    <lineage>
        <taxon>Bacteria</taxon>
        <taxon>Pseudomonadati</taxon>
        <taxon>Bacteroidota</taxon>
        <taxon>Bacteroidia</taxon>
        <taxon>Bacteroidales</taxon>
        <taxon>Bacteroidaceae</taxon>
        <taxon>Bacteroides</taxon>
    </lineage>
</organism>
<dbReference type="InterPro" id="IPR041700">
    <property type="entry name" value="OMP_b-brl_3"/>
</dbReference>
<proteinExistence type="predicted"/>
<dbReference type="SUPFAM" id="SSF56935">
    <property type="entry name" value="Porins"/>
    <property type="match status" value="1"/>
</dbReference>
<gene>
    <name evidence="3" type="ORF">EE52_0202990</name>
</gene>
<dbReference type="SUPFAM" id="SSF49464">
    <property type="entry name" value="Carboxypeptidase regulatory domain-like"/>
    <property type="match status" value="1"/>
</dbReference>
<evidence type="ECO:0000256" key="1">
    <source>
        <dbReference type="SAM" id="SignalP"/>
    </source>
</evidence>
<feature type="domain" description="Outer membrane protein beta-barrel" evidence="2">
    <location>
        <begin position="771"/>
        <end position="914"/>
    </location>
</feature>
<dbReference type="Pfam" id="PF13715">
    <property type="entry name" value="CarbopepD_reg_2"/>
    <property type="match status" value="1"/>
</dbReference>
<reference evidence="3" key="2">
    <citation type="submission" date="2014-07" db="EMBL/GenBank/DDBJ databases">
        <title>Genetics and epidemiology of antimicrobial resistance in B. fragilis group.</title>
        <authorList>
            <person name="Sydenham T.V."/>
            <person name="Hasman H."/>
            <person name="Kemp M."/>
            <person name="Justesen U.S."/>
        </authorList>
    </citation>
    <scope>NUCLEOTIDE SEQUENCE [LARGE SCALE GENOMIC DNA]</scope>
    <source>
        <strain evidence="3">DCMOUH0018B</strain>
    </source>
</reference>
<keyword evidence="1" id="KW-0732">Signal</keyword>
<accession>A0A0I9SD65</accession>
<comment type="caution">
    <text evidence="3">The sequence shown here is derived from an EMBL/GenBank/DDBJ whole genome shotgun (WGS) entry which is preliminary data.</text>
</comment>
<dbReference type="AlphaFoldDB" id="A0A0I9SD65"/>
<dbReference type="InterPro" id="IPR008969">
    <property type="entry name" value="CarboxyPept-like_regulatory"/>
</dbReference>
<dbReference type="Pfam" id="PF14905">
    <property type="entry name" value="OMP_b-brl_3"/>
    <property type="match status" value="2"/>
</dbReference>
<dbReference type="RefSeq" id="WP_044299642.1">
    <property type="nucleotide sequence ID" value="NZ_CAEUHN010000022.1"/>
</dbReference>
<dbReference type="EMBL" id="JMZZ02000040">
    <property type="protein sequence ID" value="KFX76066.1"/>
    <property type="molecule type" value="Genomic_DNA"/>
</dbReference>
<evidence type="ECO:0000313" key="3">
    <source>
        <dbReference type="EMBL" id="KFX76066.1"/>
    </source>
</evidence>
<name>A0A0I9SD65_BACFG</name>